<evidence type="ECO:0000259" key="20">
    <source>
        <dbReference type="PROSITE" id="PS50081"/>
    </source>
</evidence>
<gene>
    <name evidence="21" type="ORF">E5288_WYG020684</name>
</gene>
<keyword evidence="22" id="KW-1185">Reference proteome</keyword>
<dbReference type="InterPro" id="IPR011009">
    <property type="entry name" value="Kinase-like_dom_sf"/>
</dbReference>
<evidence type="ECO:0000256" key="15">
    <source>
        <dbReference type="ARBA" id="ARBA00023136"/>
    </source>
</evidence>
<comment type="caution">
    <text evidence="21">The sequence shown here is derived from an EMBL/GenBank/DDBJ whole genome shotgun (WGS) entry which is preliminary data.</text>
</comment>
<dbReference type="FunFam" id="1.10.150.50:FF:000031">
    <property type="entry name" value="Kinase suppressor of Ras 2"/>
    <property type="match status" value="1"/>
</dbReference>
<evidence type="ECO:0000256" key="16">
    <source>
        <dbReference type="ARBA" id="ARBA00047899"/>
    </source>
</evidence>
<keyword evidence="7" id="KW-0597">Phosphoprotein</keyword>
<dbReference type="EC" id="2.7.11.1" evidence="4"/>
<dbReference type="GO" id="GO:0004674">
    <property type="term" value="F:protein serine/threonine kinase activity"/>
    <property type="evidence" value="ECO:0007669"/>
    <property type="project" value="UniProtKB-KW"/>
</dbReference>
<dbReference type="InterPro" id="IPR000719">
    <property type="entry name" value="Prot_kinase_dom"/>
</dbReference>
<keyword evidence="12" id="KW-0418">Kinase</keyword>
<feature type="compositionally biased region" description="Acidic residues" evidence="18">
    <location>
        <begin position="654"/>
        <end position="663"/>
    </location>
</feature>
<dbReference type="PROSITE" id="PS50011">
    <property type="entry name" value="PROTEIN_KINASE_DOM"/>
    <property type="match status" value="1"/>
</dbReference>
<dbReference type="InterPro" id="IPR008271">
    <property type="entry name" value="Ser/Thr_kinase_AS"/>
</dbReference>
<evidence type="ECO:0000256" key="6">
    <source>
        <dbReference type="ARBA" id="ARBA00022527"/>
    </source>
</evidence>
<evidence type="ECO:0000256" key="9">
    <source>
        <dbReference type="ARBA" id="ARBA00022723"/>
    </source>
</evidence>
<keyword evidence="15" id="KW-0472">Membrane</keyword>
<evidence type="ECO:0000256" key="14">
    <source>
        <dbReference type="ARBA" id="ARBA00022840"/>
    </source>
</evidence>
<dbReference type="GO" id="GO:0005524">
    <property type="term" value="F:ATP binding"/>
    <property type="evidence" value="ECO:0007669"/>
    <property type="project" value="UniProtKB-KW"/>
</dbReference>
<dbReference type="PROSITE" id="PS00108">
    <property type="entry name" value="PROTEIN_KINASE_ST"/>
    <property type="match status" value="1"/>
</dbReference>
<comment type="subcellular location">
    <subcellularLocation>
        <location evidence="2">Cytoplasm</location>
    </subcellularLocation>
    <subcellularLocation>
        <location evidence="1">Membrane</location>
        <topology evidence="1">Peripheral membrane protein</topology>
    </subcellularLocation>
</comment>
<reference evidence="21" key="1">
    <citation type="submission" date="2019-10" db="EMBL/GenBank/DDBJ databases">
        <title>The sequence and de novo assembly of the wild yak genome.</title>
        <authorList>
            <person name="Liu Y."/>
        </authorList>
    </citation>
    <scope>NUCLEOTIDE SEQUENCE [LARGE SCALE GENOMIC DNA]</scope>
    <source>
        <strain evidence="21">WY2019</strain>
    </source>
</reference>
<evidence type="ECO:0000256" key="13">
    <source>
        <dbReference type="ARBA" id="ARBA00022833"/>
    </source>
</evidence>
<evidence type="ECO:0000256" key="1">
    <source>
        <dbReference type="ARBA" id="ARBA00004170"/>
    </source>
</evidence>
<dbReference type="Proteomes" id="UP000322234">
    <property type="component" value="Unassembled WGS sequence"/>
</dbReference>
<dbReference type="SMART" id="SM00109">
    <property type="entry name" value="C1"/>
    <property type="match status" value="1"/>
</dbReference>
<keyword evidence="11" id="KW-0863">Zinc-finger</keyword>
<dbReference type="Pfam" id="PF20406">
    <property type="entry name" value="SAM_KSR1_N"/>
    <property type="match status" value="1"/>
</dbReference>
<evidence type="ECO:0000256" key="11">
    <source>
        <dbReference type="ARBA" id="ARBA00022771"/>
    </source>
</evidence>
<evidence type="ECO:0000256" key="10">
    <source>
        <dbReference type="ARBA" id="ARBA00022741"/>
    </source>
</evidence>
<feature type="compositionally biased region" description="Basic and acidic residues" evidence="18">
    <location>
        <begin position="250"/>
        <end position="267"/>
    </location>
</feature>
<dbReference type="InterPro" id="IPR046349">
    <property type="entry name" value="C1-like_sf"/>
</dbReference>
<dbReference type="EMBL" id="VBQZ03000021">
    <property type="protein sequence ID" value="MXQ84555.1"/>
    <property type="molecule type" value="Genomic_DNA"/>
</dbReference>
<dbReference type="InterPro" id="IPR046861">
    <property type="entry name" value="SAM_KSR1_N"/>
</dbReference>
<sequence>MDRAALRAAAMGEKKEGGGGGDAAGADGGAGAAASRALQQCGQLQKLIDISIGSLRGLRTKCSVSNDLTQQEIRTLEAPLTYQARAPRDWTCNIGFLAFEKEGLAYSGSGLRAFTVATETQLSAVRPGSRSLPGKRPRGLRLPAQKRGCPYQAKLLRYICKQWHCKLSVAPGERTSELDSYPRFSDWLYTFNVRPDVVQEILRELTLDALLDMNEAKVKETLRRCGASAEECGRLQYALTCLRKVTGLGGEHKEDSGWSSSDARRESGSGPPADTISPASLPWPPGSSQLGRLGSSAQGPRSVSVSALPASDSPNPGPGEGLSDPFISLHASGRLTPRALPSFITPPTTPQLRRHTKLKPPRTPPPPSRKVFQLLPSFPTLTRSKSHESQLGNRIDEVSPMRTPQPADLASLPADLPHGSPQMVRRDIGLSVTHRFSTKSWLSQVCHVCQKSMMFGVKCKHCRLKCHNKCTKEAPACRISFLPLPKLRRTESVPSDINNPVDRAAEPHFGTLPKALTKKEHPPAMNHLDSSSNPSSTTSSTPSSPAPFPASSNPSSATTPPNPSPGQRDGRFNFPAAYFIHHRQQFIFPAPSAGLCWKCLPCRKLKENFYRVAQPRGLLDKPCFTLRLDDQPKADVLEDHEVEAEEPEAGKSEAEDDEDEVDDLPTSRRPWRGPISRKASQTSVYLQEWDIPFEQVELGEPIGQGRWGRVHRGRWHGEVAIRLLEMDGHNQDHLKLFKKEVMNYRQTRHENVVLFMGACMNPPHLAIITSFCKGRTLHSFVRDPKTSLDINKTRQIAQEIIKGMGYLHAKGIVHKDLKSKNVFYDNGKVVITDFGLFGISGVVREGRRENQLKLSHDWLCYLAPEIVREMTPGKDEDQLPFSKAADVYAFGTVWYELQARDWPFKNQAAEALIWQIGSGEGMKRVLASISLGKEVTEILSACWAFDLQERPSFPLLMDMLEKLPKLNRRLSHPGHFWKSADINSSKVVPRFERFGLGILESSNPKM</sequence>
<name>A0A6B0R3X7_9CETA</name>
<keyword evidence="6" id="KW-0723">Serine/threonine-protein kinase</keyword>
<evidence type="ECO:0000256" key="8">
    <source>
        <dbReference type="ARBA" id="ARBA00022679"/>
    </source>
</evidence>
<proteinExistence type="inferred from homology"/>
<evidence type="ECO:0000256" key="3">
    <source>
        <dbReference type="ARBA" id="ARBA00005843"/>
    </source>
</evidence>
<dbReference type="FunFam" id="1.10.510.10:FF:000107">
    <property type="entry name" value="kinase suppressor of Ras 1"/>
    <property type="match status" value="1"/>
</dbReference>
<dbReference type="GO" id="GO:0016020">
    <property type="term" value="C:membrane"/>
    <property type="evidence" value="ECO:0007669"/>
    <property type="project" value="UniProtKB-SubCell"/>
</dbReference>
<protein>
    <recommendedName>
        <fullName evidence="4">non-specific serine/threonine protein kinase</fullName>
        <ecNumber evidence="4">2.7.11.1</ecNumber>
    </recommendedName>
</protein>
<evidence type="ECO:0000313" key="21">
    <source>
        <dbReference type="EMBL" id="MXQ84555.1"/>
    </source>
</evidence>
<feature type="compositionally biased region" description="Polar residues" evidence="18">
    <location>
        <begin position="286"/>
        <end position="305"/>
    </location>
</feature>
<evidence type="ECO:0000259" key="19">
    <source>
        <dbReference type="PROSITE" id="PS50011"/>
    </source>
</evidence>
<evidence type="ECO:0000313" key="22">
    <source>
        <dbReference type="Proteomes" id="UP000322234"/>
    </source>
</evidence>
<comment type="catalytic activity">
    <reaction evidence="17">
        <text>L-seryl-[protein] + ATP = O-phospho-L-seryl-[protein] + ADP + H(+)</text>
        <dbReference type="Rhea" id="RHEA:17989"/>
        <dbReference type="Rhea" id="RHEA-COMP:9863"/>
        <dbReference type="Rhea" id="RHEA-COMP:11604"/>
        <dbReference type="ChEBI" id="CHEBI:15378"/>
        <dbReference type="ChEBI" id="CHEBI:29999"/>
        <dbReference type="ChEBI" id="CHEBI:30616"/>
        <dbReference type="ChEBI" id="CHEBI:83421"/>
        <dbReference type="ChEBI" id="CHEBI:456216"/>
        <dbReference type="EC" id="2.7.11.1"/>
    </reaction>
</comment>
<feature type="region of interest" description="Disordered" evidence="18">
    <location>
        <begin position="640"/>
        <end position="673"/>
    </location>
</feature>
<dbReference type="Gene3D" id="3.30.200.20">
    <property type="entry name" value="Phosphorylase Kinase, domain 1"/>
    <property type="match status" value="1"/>
</dbReference>
<dbReference type="FunFam" id="3.30.60.20:FF:000010">
    <property type="entry name" value="Putative kinase suppressor of Ras 1"/>
    <property type="match status" value="1"/>
</dbReference>
<evidence type="ECO:0000256" key="17">
    <source>
        <dbReference type="ARBA" id="ARBA00048679"/>
    </source>
</evidence>
<dbReference type="InterPro" id="IPR002219">
    <property type="entry name" value="PKC_DAG/PE"/>
</dbReference>
<feature type="compositionally biased region" description="Low complexity" evidence="18">
    <location>
        <begin position="530"/>
        <end position="559"/>
    </location>
</feature>
<keyword evidence="8" id="KW-0808">Transferase</keyword>
<comment type="similarity">
    <text evidence="3">Belongs to the protein kinase superfamily. TKL Ser/Thr protein kinase family.</text>
</comment>
<evidence type="ECO:0000256" key="5">
    <source>
        <dbReference type="ARBA" id="ARBA00022490"/>
    </source>
</evidence>
<dbReference type="PROSITE" id="PS50081">
    <property type="entry name" value="ZF_DAG_PE_2"/>
    <property type="match status" value="1"/>
</dbReference>
<keyword evidence="5" id="KW-0963">Cytoplasm</keyword>
<dbReference type="Gene3D" id="3.30.60.20">
    <property type="match status" value="1"/>
</dbReference>
<organism evidence="21 22">
    <name type="scientific">Bos mutus</name>
    <name type="common">wild yak</name>
    <dbReference type="NCBI Taxonomy" id="72004"/>
    <lineage>
        <taxon>Eukaryota</taxon>
        <taxon>Metazoa</taxon>
        <taxon>Chordata</taxon>
        <taxon>Craniata</taxon>
        <taxon>Vertebrata</taxon>
        <taxon>Euteleostomi</taxon>
        <taxon>Mammalia</taxon>
        <taxon>Eutheria</taxon>
        <taxon>Laurasiatheria</taxon>
        <taxon>Artiodactyla</taxon>
        <taxon>Ruminantia</taxon>
        <taxon>Pecora</taxon>
        <taxon>Bovidae</taxon>
        <taxon>Bovinae</taxon>
        <taxon>Bos</taxon>
    </lineage>
</organism>
<dbReference type="CDD" id="cd20872">
    <property type="entry name" value="C1_KSR1"/>
    <property type="match status" value="1"/>
</dbReference>
<dbReference type="InterPro" id="IPR013761">
    <property type="entry name" value="SAM/pointed_sf"/>
</dbReference>
<evidence type="ECO:0000256" key="2">
    <source>
        <dbReference type="ARBA" id="ARBA00004496"/>
    </source>
</evidence>
<dbReference type="SMART" id="SM00220">
    <property type="entry name" value="S_TKc"/>
    <property type="match status" value="1"/>
</dbReference>
<feature type="domain" description="Phorbol-ester/DAG-type" evidence="20">
    <location>
        <begin position="433"/>
        <end position="477"/>
    </location>
</feature>
<keyword evidence="14" id="KW-0067">ATP-binding</keyword>
<feature type="region of interest" description="Disordered" evidence="18">
    <location>
        <begin position="249"/>
        <end position="372"/>
    </location>
</feature>
<keyword evidence="10" id="KW-0547">Nucleotide-binding</keyword>
<dbReference type="InterPro" id="IPR050167">
    <property type="entry name" value="Ser_Thr_protein_kinase"/>
</dbReference>
<dbReference type="CDD" id="cd14152">
    <property type="entry name" value="STKc_KSR1"/>
    <property type="match status" value="1"/>
</dbReference>
<dbReference type="AlphaFoldDB" id="A0A6B0R3X7"/>
<dbReference type="PANTHER" id="PTHR23257">
    <property type="entry name" value="SERINE-THREONINE PROTEIN KINASE"/>
    <property type="match status" value="1"/>
</dbReference>
<dbReference type="GO" id="GO:0007265">
    <property type="term" value="P:Ras protein signal transduction"/>
    <property type="evidence" value="ECO:0007669"/>
    <property type="project" value="TreeGrafter"/>
</dbReference>
<feature type="region of interest" description="Disordered" evidence="18">
    <location>
        <begin position="521"/>
        <end position="571"/>
    </location>
</feature>
<dbReference type="FunFam" id="3.30.200.20:FF:000034">
    <property type="entry name" value="Kinase suppressor of Ras 1"/>
    <property type="match status" value="1"/>
</dbReference>
<keyword evidence="13" id="KW-0862">Zinc</keyword>
<dbReference type="PANTHER" id="PTHR23257:SF716">
    <property type="entry name" value="KINASE SUPPRESSOR OF RAS 1"/>
    <property type="match status" value="1"/>
</dbReference>
<accession>A0A6B0R3X7</accession>
<dbReference type="Gene3D" id="1.10.150.50">
    <property type="entry name" value="Transcription Factor, Ets-1"/>
    <property type="match status" value="1"/>
</dbReference>
<dbReference type="Gene3D" id="6.10.140.1120">
    <property type="match status" value="1"/>
</dbReference>
<evidence type="ECO:0000256" key="4">
    <source>
        <dbReference type="ARBA" id="ARBA00012513"/>
    </source>
</evidence>
<dbReference type="GO" id="GO:0008270">
    <property type="term" value="F:zinc ion binding"/>
    <property type="evidence" value="ECO:0007669"/>
    <property type="project" value="UniProtKB-KW"/>
</dbReference>
<dbReference type="GO" id="GO:0005783">
    <property type="term" value="C:endoplasmic reticulum"/>
    <property type="evidence" value="ECO:0007669"/>
    <property type="project" value="TreeGrafter"/>
</dbReference>
<dbReference type="SUPFAM" id="SSF56112">
    <property type="entry name" value="Protein kinase-like (PK-like)"/>
    <property type="match status" value="1"/>
</dbReference>
<keyword evidence="9" id="KW-0479">Metal-binding</keyword>
<dbReference type="Gene3D" id="1.10.510.10">
    <property type="entry name" value="Transferase(Phosphotransferase) domain 1"/>
    <property type="match status" value="1"/>
</dbReference>
<dbReference type="InterPro" id="IPR001245">
    <property type="entry name" value="Ser-Thr/Tyr_kinase_cat_dom"/>
</dbReference>
<dbReference type="SUPFAM" id="SSF57889">
    <property type="entry name" value="Cysteine-rich domain"/>
    <property type="match status" value="1"/>
</dbReference>
<evidence type="ECO:0000256" key="18">
    <source>
        <dbReference type="SAM" id="MobiDB-lite"/>
    </source>
</evidence>
<dbReference type="PROSITE" id="PS00479">
    <property type="entry name" value="ZF_DAG_PE_1"/>
    <property type="match status" value="1"/>
</dbReference>
<evidence type="ECO:0000256" key="12">
    <source>
        <dbReference type="ARBA" id="ARBA00022777"/>
    </source>
</evidence>
<evidence type="ECO:0000256" key="7">
    <source>
        <dbReference type="ARBA" id="ARBA00022553"/>
    </source>
</evidence>
<comment type="catalytic activity">
    <reaction evidence="16">
        <text>L-threonyl-[protein] + ATP = O-phospho-L-threonyl-[protein] + ADP + H(+)</text>
        <dbReference type="Rhea" id="RHEA:46608"/>
        <dbReference type="Rhea" id="RHEA-COMP:11060"/>
        <dbReference type="Rhea" id="RHEA-COMP:11605"/>
        <dbReference type="ChEBI" id="CHEBI:15378"/>
        <dbReference type="ChEBI" id="CHEBI:30013"/>
        <dbReference type="ChEBI" id="CHEBI:30616"/>
        <dbReference type="ChEBI" id="CHEBI:61977"/>
        <dbReference type="ChEBI" id="CHEBI:456216"/>
        <dbReference type="EC" id="2.7.11.1"/>
    </reaction>
</comment>
<feature type="domain" description="Protein kinase" evidence="19">
    <location>
        <begin position="696"/>
        <end position="966"/>
    </location>
</feature>
<dbReference type="Pfam" id="PF07714">
    <property type="entry name" value="PK_Tyr_Ser-Thr"/>
    <property type="match status" value="1"/>
</dbReference>
<dbReference type="InterPro" id="IPR046933">
    <property type="entry name" value="SAM_KSR1_N_sf"/>
</dbReference>